<organism evidence="3 4">
    <name type="scientific">Nocardioides szechwanensis</name>
    <dbReference type="NCBI Taxonomy" id="1005944"/>
    <lineage>
        <taxon>Bacteria</taxon>
        <taxon>Bacillati</taxon>
        <taxon>Actinomycetota</taxon>
        <taxon>Actinomycetes</taxon>
        <taxon>Propionibacteriales</taxon>
        <taxon>Nocardioidaceae</taxon>
        <taxon>Nocardioides</taxon>
    </lineage>
</organism>
<evidence type="ECO:0000256" key="2">
    <source>
        <dbReference type="SAM" id="SignalP"/>
    </source>
</evidence>
<keyword evidence="2" id="KW-0732">Signal</keyword>
<dbReference type="OrthoDB" id="3787120at2"/>
<feature type="signal peptide" evidence="2">
    <location>
        <begin position="1"/>
        <end position="22"/>
    </location>
</feature>
<dbReference type="Proteomes" id="UP000199004">
    <property type="component" value="Unassembled WGS sequence"/>
</dbReference>
<dbReference type="EMBL" id="FNIC01000003">
    <property type="protein sequence ID" value="SDN45114.1"/>
    <property type="molecule type" value="Genomic_DNA"/>
</dbReference>
<dbReference type="AlphaFoldDB" id="A0A1H0BHI9"/>
<evidence type="ECO:0000313" key="4">
    <source>
        <dbReference type="Proteomes" id="UP000199004"/>
    </source>
</evidence>
<accession>A0A1H0BHI9</accession>
<dbReference type="PROSITE" id="PS51257">
    <property type="entry name" value="PROKAR_LIPOPROTEIN"/>
    <property type="match status" value="1"/>
</dbReference>
<feature type="region of interest" description="Disordered" evidence="1">
    <location>
        <begin position="155"/>
        <end position="184"/>
    </location>
</feature>
<feature type="compositionally biased region" description="Acidic residues" evidence="1">
    <location>
        <begin position="162"/>
        <end position="171"/>
    </location>
</feature>
<name>A0A1H0BHI9_9ACTN</name>
<dbReference type="SUPFAM" id="SSF110087">
    <property type="entry name" value="DR1885-like metal-binding protein"/>
    <property type="match status" value="1"/>
</dbReference>
<evidence type="ECO:0008006" key="5">
    <source>
        <dbReference type="Google" id="ProtNLM"/>
    </source>
</evidence>
<keyword evidence="4" id="KW-1185">Reference proteome</keyword>
<proteinExistence type="predicted"/>
<evidence type="ECO:0000313" key="3">
    <source>
        <dbReference type="EMBL" id="SDN45114.1"/>
    </source>
</evidence>
<protein>
    <recommendedName>
        <fullName evidence="5">Copper(I)-binding protein</fullName>
    </recommendedName>
</protein>
<dbReference type="RefSeq" id="WP_143016161.1">
    <property type="nucleotide sequence ID" value="NZ_BKAE01000023.1"/>
</dbReference>
<dbReference type="STRING" id="1005944.SAMN05192576_2141"/>
<evidence type="ECO:0000256" key="1">
    <source>
        <dbReference type="SAM" id="MobiDB-lite"/>
    </source>
</evidence>
<dbReference type="InterPro" id="IPR036182">
    <property type="entry name" value="PCuAC_sf"/>
</dbReference>
<reference evidence="3 4" key="1">
    <citation type="submission" date="2016-10" db="EMBL/GenBank/DDBJ databases">
        <authorList>
            <person name="de Groot N.N."/>
        </authorList>
    </citation>
    <scope>NUCLEOTIDE SEQUENCE [LARGE SCALE GENOMIC DNA]</scope>
    <source>
        <strain evidence="3 4">CGMCC 1.11147</strain>
    </source>
</reference>
<feature type="chain" id="PRO_5011793373" description="Copper(I)-binding protein" evidence="2">
    <location>
        <begin position="23"/>
        <end position="184"/>
    </location>
</feature>
<sequence>MHHRRTLVLAVGALLLATPALSSCGFNLATDRVNTTQHGATNRDKAVDVLAAVIIAEQPGTGTLSARLVNNSDGPTELTEIAGAEATLSVSSIEPTEIASGRALAVADLGEGIRVDGDYVAGEVVPLTMTFSNGDQVTLDVPVVKACDIYADVEQAPPVESETGESGETEAEAYSCESHDEGGH</sequence>
<gene>
    <name evidence="3" type="ORF">SAMN05192576_2141</name>
</gene>